<reference evidence="1 2" key="1">
    <citation type="journal article" date="2020" name="Nat. Food">
        <title>A phased Vanilla planifolia genome enables genetic improvement of flavour and production.</title>
        <authorList>
            <person name="Hasing T."/>
            <person name="Tang H."/>
            <person name="Brym M."/>
            <person name="Khazi F."/>
            <person name="Huang T."/>
            <person name="Chambers A.H."/>
        </authorList>
    </citation>
    <scope>NUCLEOTIDE SEQUENCE [LARGE SCALE GENOMIC DNA]</scope>
    <source>
        <tissue evidence="1">Leaf</tissue>
    </source>
</reference>
<dbReference type="Proteomes" id="UP000636800">
    <property type="component" value="Chromosome 6"/>
</dbReference>
<evidence type="ECO:0000313" key="2">
    <source>
        <dbReference type="Proteomes" id="UP000636800"/>
    </source>
</evidence>
<sequence>MPVKARRCRLQHQRWIVCSHKIFDADFRNNPSKVPGVQKGGAERQLLANPARCSQMDGLLYRSSETLRYGRLLISSAELFFTVLDGESCQGWTPTRRSFRPSASSILGSRFLGAWKRD</sequence>
<dbReference type="EMBL" id="JADCNL010000006">
    <property type="protein sequence ID" value="KAG0476254.1"/>
    <property type="molecule type" value="Genomic_DNA"/>
</dbReference>
<dbReference type="AlphaFoldDB" id="A0A835QPC5"/>
<comment type="caution">
    <text evidence="1">The sequence shown here is derived from an EMBL/GenBank/DDBJ whole genome shotgun (WGS) entry which is preliminary data.</text>
</comment>
<accession>A0A835QPC5</accession>
<protein>
    <submittedName>
        <fullName evidence="1">Uncharacterized protein</fullName>
    </submittedName>
</protein>
<evidence type="ECO:0000313" key="1">
    <source>
        <dbReference type="EMBL" id="KAG0476254.1"/>
    </source>
</evidence>
<gene>
    <name evidence="1" type="ORF">HPP92_013095</name>
</gene>
<organism evidence="1 2">
    <name type="scientific">Vanilla planifolia</name>
    <name type="common">Vanilla</name>
    <dbReference type="NCBI Taxonomy" id="51239"/>
    <lineage>
        <taxon>Eukaryota</taxon>
        <taxon>Viridiplantae</taxon>
        <taxon>Streptophyta</taxon>
        <taxon>Embryophyta</taxon>
        <taxon>Tracheophyta</taxon>
        <taxon>Spermatophyta</taxon>
        <taxon>Magnoliopsida</taxon>
        <taxon>Liliopsida</taxon>
        <taxon>Asparagales</taxon>
        <taxon>Orchidaceae</taxon>
        <taxon>Vanilloideae</taxon>
        <taxon>Vanilleae</taxon>
        <taxon>Vanilla</taxon>
    </lineage>
</organism>
<dbReference type="OrthoDB" id="185373at2759"/>
<name>A0A835QPC5_VANPL</name>
<keyword evidence="2" id="KW-1185">Reference proteome</keyword>
<proteinExistence type="predicted"/>